<dbReference type="PANTHER" id="PTHR13593:SF113">
    <property type="entry name" value="SI:DKEY-266F7.9"/>
    <property type="match status" value="1"/>
</dbReference>
<dbReference type="CDD" id="cd08586">
    <property type="entry name" value="PI-PLCc_BcPLC_like"/>
    <property type="match status" value="1"/>
</dbReference>
<accession>A0A6G1M4I5</accession>
<dbReference type="InterPro" id="IPR017946">
    <property type="entry name" value="PLC-like_Pdiesterase_TIM-brl"/>
</dbReference>
<dbReference type="OrthoDB" id="1046782at2759"/>
<feature type="chain" id="PRO_5041091268" description="Phosphatidylinositol-specific phospholipase C X domain-containing protein" evidence="1">
    <location>
        <begin position="24"/>
        <end position="478"/>
    </location>
</feature>
<dbReference type="Pfam" id="PF00388">
    <property type="entry name" value="PI-PLC-X"/>
    <property type="match status" value="1"/>
</dbReference>
<sequence length="478" mass="53239">MMHLKAVQNTIPSLILLLTGVTALPQHKDFQILQIRNQSLANVSTSSNGDPLGWNIKALSALPKIDSARAQLSILKSAYPSHGVFIVHDEPRLVPTSNVLFSRKVNSLDPGIIWDSTYLWNTYVVSSGTFTFKKLYNQDFLLGGRFYQYQDEITFVPVAKQNTVVNTTSWMANIDGSLLVSGFTIPGTHDSAAQTSRVSWLPELGGTQYSYIPDQLTKGIRFFDLRVGSASDPLKLRHGMLELEGRAGDVFKNFQDFLATHPSETVLCSIKWDYDGSGQPSDFESILESLFNDGNHGNWYTSTTLPKLDDARGKIVLLRRYSGNLGFYMDVSNNTPDHTDSTGQFRVQDLYSPSTLPNGTPNYNRKWNVVESFLNSHQSFNSSQLSLNFLSAVNIEGINVIYKPAVWANEINARMQTWLDTIESQTANLGIVAMDFPDVPGGDWSFSIKQMMAESGQTLLHVSGQVKLIERLILTNFA</sequence>
<organism evidence="3 4">
    <name type="scientific">Orbilia oligospora</name>
    <name type="common">Nematode-trapping fungus</name>
    <name type="synonym">Arthrobotrys oligospora</name>
    <dbReference type="NCBI Taxonomy" id="2813651"/>
    <lineage>
        <taxon>Eukaryota</taxon>
        <taxon>Fungi</taxon>
        <taxon>Dikarya</taxon>
        <taxon>Ascomycota</taxon>
        <taxon>Pezizomycotina</taxon>
        <taxon>Orbiliomycetes</taxon>
        <taxon>Orbiliales</taxon>
        <taxon>Orbiliaceae</taxon>
        <taxon>Orbilia</taxon>
    </lineage>
</organism>
<dbReference type="PROSITE" id="PS50007">
    <property type="entry name" value="PIPLC_X_DOMAIN"/>
    <property type="match status" value="1"/>
</dbReference>
<dbReference type="Proteomes" id="UP000614610">
    <property type="component" value="Unassembled WGS sequence"/>
</dbReference>
<dbReference type="SMART" id="SM00148">
    <property type="entry name" value="PLCXc"/>
    <property type="match status" value="1"/>
</dbReference>
<gene>
    <name evidence="3" type="ORF">TWF679_007629</name>
</gene>
<dbReference type="AlphaFoldDB" id="A0A6G1M4I5"/>
<name>A0A6G1M4I5_ORBOL</name>
<dbReference type="Gene3D" id="3.20.20.190">
    <property type="entry name" value="Phosphatidylinositol (PI) phosphodiesterase"/>
    <property type="match status" value="1"/>
</dbReference>
<dbReference type="PANTHER" id="PTHR13593">
    <property type="match status" value="1"/>
</dbReference>
<protein>
    <recommendedName>
        <fullName evidence="2">Phosphatidylinositol-specific phospholipase C X domain-containing protein</fullName>
    </recommendedName>
</protein>
<dbReference type="GO" id="GO:0008081">
    <property type="term" value="F:phosphoric diester hydrolase activity"/>
    <property type="evidence" value="ECO:0007669"/>
    <property type="project" value="InterPro"/>
</dbReference>
<proteinExistence type="predicted"/>
<feature type="domain" description="Phosphatidylinositol-specific phospholipase C X" evidence="2">
    <location>
        <begin position="174"/>
        <end position="320"/>
    </location>
</feature>
<keyword evidence="1" id="KW-0732">Signal</keyword>
<feature type="signal peptide" evidence="1">
    <location>
        <begin position="1"/>
        <end position="23"/>
    </location>
</feature>
<dbReference type="GO" id="GO:0006629">
    <property type="term" value="P:lipid metabolic process"/>
    <property type="evidence" value="ECO:0007669"/>
    <property type="project" value="InterPro"/>
</dbReference>
<evidence type="ECO:0000259" key="2">
    <source>
        <dbReference type="SMART" id="SM00148"/>
    </source>
</evidence>
<dbReference type="InterPro" id="IPR051057">
    <property type="entry name" value="PI-PLC_domain"/>
</dbReference>
<dbReference type="SUPFAM" id="SSF51695">
    <property type="entry name" value="PLC-like phosphodiesterases"/>
    <property type="match status" value="1"/>
</dbReference>
<comment type="caution">
    <text evidence="3">The sequence shown here is derived from an EMBL/GenBank/DDBJ whole genome shotgun (WGS) entry which is preliminary data.</text>
</comment>
<evidence type="ECO:0000256" key="1">
    <source>
        <dbReference type="SAM" id="SignalP"/>
    </source>
</evidence>
<evidence type="ECO:0000313" key="3">
    <source>
        <dbReference type="EMBL" id="KAF3208803.1"/>
    </source>
</evidence>
<reference evidence="3" key="1">
    <citation type="submission" date="2019-06" db="EMBL/GenBank/DDBJ databases">
        <authorList>
            <person name="Palmer J.M."/>
        </authorList>
    </citation>
    <scope>NUCLEOTIDE SEQUENCE</scope>
    <source>
        <strain evidence="3">TWF679</strain>
    </source>
</reference>
<dbReference type="InterPro" id="IPR000909">
    <property type="entry name" value="PLipase_C_PInositol-sp_X_dom"/>
</dbReference>
<dbReference type="EMBL" id="WIWT01000045">
    <property type="protein sequence ID" value="KAF3208803.1"/>
    <property type="molecule type" value="Genomic_DNA"/>
</dbReference>
<evidence type="ECO:0000313" key="4">
    <source>
        <dbReference type="Proteomes" id="UP000614610"/>
    </source>
</evidence>